<dbReference type="eggNOG" id="COG2267">
    <property type="taxonomic scope" value="Bacteria"/>
</dbReference>
<dbReference type="InterPro" id="IPR000073">
    <property type="entry name" value="AB_hydrolase_1"/>
</dbReference>
<proteinExistence type="predicted"/>
<evidence type="ECO:0000259" key="1">
    <source>
        <dbReference type="Pfam" id="PF00561"/>
    </source>
</evidence>
<dbReference type="GO" id="GO:0046503">
    <property type="term" value="P:glycerolipid catabolic process"/>
    <property type="evidence" value="ECO:0007669"/>
    <property type="project" value="TreeGrafter"/>
</dbReference>
<dbReference type="RefSeq" id="WP_007319568.1">
    <property type="nucleotide sequence ID" value="NZ_BAEH01000106.1"/>
</dbReference>
<protein>
    <submittedName>
        <fullName evidence="2">Putative esterase</fullName>
    </submittedName>
</protein>
<dbReference type="PANTHER" id="PTHR43433:SF5">
    <property type="entry name" value="AB HYDROLASE-1 DOMAIN-CONTAINING PROTEIN"/>
    <property type="match status" value="1"/>
</dbReference>
<comment type="caution">
    <text evidence="2">The sequence shown here is derived from an EMBL/GenBank/DDBJ whole genome shotgun (WGS) entry which is preliminary data.</text>
</comment>
<dbReference type="GO" id="GO:0004806">
    <property type="term" value="F:triacylglycerol lipase activity"/>
    <property type="evidence" value="ECO:0007669"/>
    <property type="project" value="TreeGrafter"/>
</dbReference>
<feature type="domain" description="AB hydrolase-1" evidence="1">
    <location>
        <begin position="26"/>
        <end position="282"/>
    </location>
</feature>
<dbReference type="InterPro" id="IPR050471">
    <property type="entry name" value="AB_hydrolase"/>
</dbReference>
<sequence>MTSPANFATVGDLKICYDEFGDVDDPAVLLIMGIGAQMVFWRSEFCQQLADQGYRVIRFDNRDSGLSSKLDGVRAGGGSMVGNMTRYYLGRPTANTAYTLIDMADDAAGVLDHLGVTSAHIVGASMGGMIAQVFAAEHPDRTRTLTVIMSSSNKGFLAPPGPKQLVALLKPPPRGSSREEIIANTVSVGDIIGSPVHRPAPEVALAHATEYYDRSYYPIGFARQFAAIMGTGSLTPFDNRITAPTLVLHGAQDKLMRPSGARSIADAIDDAQFTLVDGMGHDLPEPLWDRIIGDLTANFRRDPLPPRKSSE</sequence>
<accession>H0R582</accession>
<dbReference type="OrthoDB" id="8957634at2"/>
<keyword evidence="3" id="KW-1185">Reference proteome</keyword>
<dbReference type="InterPro" id="IPR029058">
    <property type="entry name" value="AB_hydrolase_fold"/>
</dbReference>
<dbReference type="EMBL" id="BAEH01000106">
    <property type="protein sequence ID" value="GAB20233.1"/>
    <property type="molecule type" value="Genomic_DNA"/>
</dbReference>
<gene>
    <name evidence="2" type="ORF">GOEFS_106_01310</name>
</gene>
<dbReference type="Pfam" id="PF00561">
    <property type="entry name" value="Abhydrolase_1"/>
    <property type="match status" value="1"/>
</dbReference>
<dbReference type="STRING" id="1077974.GOEFS_106_01310"/>
<dbReference type="Gene3D" id="3.40.50.1820">
    <property type="entry name" value="alpha/beta hydrolase"/>
    <property type="match status" value="1"/>
</dbReference>
<reference evidence="2 3" key="1">
    <citation type="submission" date="2011-12" db="EMBL/GenBank/DDBJ databases">
        <title>Whole genome shotgun sequence of Gordonia effusa NBRC 100432.</title>
        <authorList>
            <person name="Yoshida I."/>
            <person name="Takarada H."/>
            <person name="Hosoyama A."/>
            <person name="Tsuchikane K."/>
            <person name="Katsumata H."/>
            <person name="Yamazaki S."/>
            <person name="Fujita N."/>
        </authorList>
    </citation>
    <scope>NUCLEOTIDE SEQUENCE [LARGE SCALE GENOMIC DNA]</scope>
    <source>
        <strain evidence="2 3">NBRC 100432</strain>
    </source>
</reference>
<dbReference type="SUPFAM" id="SSF53474">
    <property type="entry name" value="alpha/beta-Hydrolases"/>
    <property type="match status" value="1"/>
</dbReference>
<name>H0R582_9ACTN</name>
<dbReference type="AlphaFoldDB" id="H0R582"/>
<dbReference type="Proteomes" id="UP000035034">
    <property type="component" value="Unassembled WGS sequence"/>
</dbReference>
<evidence type="ECO:0000313" key="2">
    <source>
        <dbReference type="EMBL" id="GAB20233.1"/>
    </source>
</evidence>
<evidence type="ECO:0000313" key="3">
    <source>
        <dbReference type="Proteomes" id="UP000035034"/>
    </source>
</evidence>
<organism evidence="2 3">
    <name type="scientific">Gordonia effusa NBRC 100432</name>
    <dbReference type="NCBI Taxonomy" id="1077974"/>
    <lineage>
        <taxon>Bacteria</taxon>
        <taxon>Bacillati</taxon>
        <taxon>Actinomycetota</taxon>
        <taxon>Actinomycetes</taxon>
        <taxon>Mycobacteriales</taxon>
        <taxon>Gordoniaceae</taxon>
        <taxon>Gordonia</taxon>
    </lineage>
</organism>
<dbReference type="PANTHER" id="PTHR43433">
    <property type="entry name" value="HYDROLASE, ALPHA/BETA FOLD FAMILY PROTEIN"/>
    <property type="match status" value="1"/>
</dbReference>